<dbReference type="InterPro" id="IPR001680">
    <property type="entry name" value="WD40_rpt"/>
</dbReference>
<feature type="compositionally biased region" description="Polar residues" evidence="2">
    <location>
        <begin position="247"/>
        <end position="258"/>
    </location>
</feature>
<dbReference type="EMBL" id="CAKLCB010000163">
    <property type="protein sequence ID" value="CAH0516314.1"/>
    <property type="molecule type" value="Genomic_DNA"/>
</dbReference>
<proteinExistence type="predicted"/>
<gene>
    <name evidence="3" type="ORF">PBS001_LOCUS2991</name>
</gene>
<evidence type="ECO:0000313" key="3">
    <source>
        <dbReference type="EMBL" id="CAH0516314.1"/>
    </source>
</evidence>
<protein>
    <submittedName>
        <fullName evidence="3">Uncharacterized protein</fullName>
    </submittedName>
</protein>
<dbReference type="Proteomes" id="UP001158986">
    <property type="component" value="Unassembled WGS sequence"/>
</dbReference>
<feature type="repeat" description="WD" evidence="1">
    <location>
        <begin position="1685"/>
        <end position="1718"/>
    </location>
</feature>
<feature type="compositionally biased region" description="Low complexity" evidence="2">
    <location>
        <begin position="265"/>
        <end position="276"/>
    </location>
</feature>
<dbReference type="PANTHER" id="PTHR44099">
    <property type="entry name" value="RABCONNECTIN-3B, ISOFORM A"/>
    <property type="match status" value="1"/>
</dbReference>
<sequence>MRRSWRTSMSSQDVQQSHAIKRKDVCIPLVMWNEPPQVEVSTLHVLLLPVSQPSQNSSCFLAKQDDKKMTIEVDDYMEICTEMCVFAGTVDGAILFWRFEQDTVAQVNILVFPRTEGAGEPVVGIVSGTDEWGQSMLISATRDGALARWQLPNGACAEANASLAKELAPLLGLEMLCNKRFTVVVSEESRLMVLDTWRMQLLYCMDTAQEQIRRSIAVGELPMSRPKSLRPRVARVTSGLDREPSYGSESVNQANISPSARERMSPSPSSLASNAPDTNSLADFIASSAAAKQQTQHWDAVVLSLGTKGLVKCYLWQQPRRSSSGTSFNVAKGDGSASTAWGPCWVHRSSWVISWADQAEDITCSQSTSLKDGDNMNPQTALMGSIDNSYFPLSVKISRDSSLVLLIWRTKFVVLKRKWLCPLESRGDSQAKSESFRTLRPTTGIGSCRITPAAFVSQAASTYGSIHPTLYNASDNCGSIYWENGEFLEDGNIVLWTNTGHVFQFISPETSGNPGGKFFIFTKDKDQLVPRSDSKSLCVIAKAMYITSTDRCKCCNRLVHKGKYLHPKPRRAMGYLTGQRQDAGYTCVNTSSLLSGLQIVHMCHHGTLGHWTMPASPMSSSTRISQNKKSSIIAASAPLVERVRFHSLSDGFEATEEATQDESTDKGTQDEPRLRCCLTHFIIGREETRLSSTFEVVRRAGMRRNRRQGLGDVSVNIRGSELSSTGTSAVAIASRLATALTGRGRPPGVGDESCQLEADGSKQMKSEHLDYWYLLDIPIIAKGFTDGMLHIELLSQDHLSSTAQVSAKDTAIQLSCHSGRVTALAHCCWEVRAASISSCGVASPTSASQVHFATEKNPFYQSRFRNPLSKRKSKDGLTNTNTSNHTCRRSLTIETSGSSEPNNGSSWDKQPTITFMLFSGGTDGILLVIELILYRSATTNDEANGFVRQKAKMLQKFRNHRGAIQQISISPLKNGSVDGPDGDNLDTKYPDRLVATLGVDHKVVIYAPQYSRHSSSRQPSVCNTQERRRDDRYSVEWRSVLELSEHADSICSLVWHLERGLVHIECNDRMVYVWSTDTGILERKVPYALIYGGGHNVSGESASDGANGIGCSVVENFTLYIGNTAVQVIEFGALRSAEQLKKNWLSYYISQFQSSDAVVNGFETKFQSSRASIYATGSMELFMLSLLLSWGVTPAIDQSCHAILGIKPVHALYSCALQDYTSGALTIPVPWSMPKVLPLPIGHSSVAVASKPNNLVMPVVPAFARNWQHSSALSASIALGVLSFCMSCMEFSHPKAGNGIMSPANREEFQVLWSQLITQHSVVLPECVAQFREPALEELAVFGFDSCEYTQLAARTLLSGVIKRLPAAERIILSAEYSAKLHWEIVRLETELGTSFLGKVSAGGNSGGAASSSQASSNNVTRGSSNSASAGSDIETTAFTLVVERLGSLVLLTGMIGTYFPGEISPAGAREVCDILVFLLKAPERFVASVAAELLTKGLMLFRPHLVDLSSLIIQLLMINLREKQRSAQTKESEEVLCGPGGSLANFYDGGTGGSNAAMNLLVEIGAYESAFVLGLLQQEMHNHDRPPGFHKIILLFVMELVNTHYLLMCRHLPAFVDTVMVCLDPTKPERRRRCLSLSTRCLHSLVQRFPMVDFHKDTQRLALGTMEAVIVIYDLRTATKWRVLDGHMSAVSAVRFRSDGHVLVSYAARDGSVRWWNSGNAGLFGGMLKMHQSCLKEHKLAALTESSNGGAPVSTGGASAGLKQIIQTCRFHFLIRKDNSHDGRSNTNQSKCILRLTREDASQVQFLL</sequence>
<keyword evidence="4" id="KW-1185">Reference proteome</keyword>
<feature type="region of interest" description="Disordered" evidence="2">
    <location>
        <begin position="1408"/>
        <end position="1430"/>
    </location>
</feature>
<dbReference type="SMART" id="SM00320">
    <property type="entry name" value="WD40"/>
    <property type="match status" value="4"/>
</dbReference>
<feature type="compositionally biased region" description="Polar residues" evidence="2">
    <location>
        <begin position="892"/>
        <end position="907"/>
    </location>
</feature>
<dbReference type="InterPro" id="IPR049916">
    <property type="entry name" value="WDR72-like"/>
</dbReference>
<dbReference type="Gene3D" id="2.130.10.10">
    <property type="entry name" value="YVTN repeat-like/Quinoprotein amine dehydrogenase"/>
    <property type="match status" value="2"/>
</dbReference>
<comment type="caution">
    <text evidence="3">The sequence shown here is derived from an EMBL/GenBank/DDBJ whole genome shotgun (WGS) entry which is preliminary data.</text>
</comment>
<accession>A0ABN8CUM3</accession>
<dbReference type="InterPro" id="IPR015943">
    <property type="entry name" value="WD40/YVTN_repeat-like_dom_sf"/>
</dbReference>
<keyword evidence="1" id="KW-0853">WD repeat</keyword>
<dbReference type="SUPFAM" id="SSF50998">
    <property type="entry name" value="Quinoprotein alcohol dehydrogenase-like"/>
    <property type="match status" value="1"/>
</dbReference>
<name>A0ABN8CUM3_9STRA</name>
<evidence type="ECO:0000313" key="4">
    <source>
        <dbReference type="Proteomes" id="UP001158986"/>
    </source>
</evidence>
<feature type="compositionally biased region" description="Polar residues" evidence="2">
    <location>
        <begin position="876"/>
        <end position="885"/>
    </location>
</feature>
<reference evidence="3 4" key="1">
    <citation type="submission" date="2021-11" db="EMBL/GenBank/DDBJ databases">
        <authorList>
            <person name="Islam A."/>
            <person name="Islam S."/>
            <person name="Flora M.S."/>
            <person name="Rahman M."/>
            <person name="Ziaur R.M."/>
            <person name="Epstein J.H."/>
            <person name="Hassan M."/>
            <person name="Klassen M."/>
            <person name="Woodard K."/>
            <person name="Webb A."/>
            <person name="Webby R.J."/>
            <person name="El Zowalaty M.E."/>
        </authorList>
    </citation>
    <scope>NUCLEOTIDE SEQUENCE [LARGE SCALE GENOMIC DNA]</scope>
    <source>
        <strain evidence="3">Pbs1</strain>
    </source>
</reference>
<feature type="compositionally biased region" description="Polar residues" evidence="2">
    <location>
        <begin position="1420"/>
        <end position="1430"/>
    </location>
</feature>
<dbReference type="PANTHER" id="PTHR44099:SF4">
    <property type="entry name" value="RABCONNECTIN-3B, ISOFORM A"/>
    <property type="match status" value="1"/>
</dbReference>
<feature type="region of interest" description="Disordered" evidence="2">
    <location>
        <begin position="228"/>
        <end position="276"/>
    </location>
</feature>
<evidence type="ECO:0000256" key="1">
    <source>
        <dbReference type="PROSITE-ProRule" id="PRU00221"/>
    </source>
</evidence>
<feature type="compositionally biased region" description="Low complexity" evidence="2">
    <location>
        <begin position="1408"/>
        <end position="1419"/>
    </location>
</feature>
<feature type="region of interest" description="Disordered" evidence="2">
    <location>
        <begin position="869"/>
        <end position="907"/>
    </location>
</feature>
<dbReference type="InterPro" id="IPR011047">
    <property type="entry name" value="Quinoprotein_ADH-like_sf"/>
</dbReference>
<organism evidence="3 4">
    <name type="scientific">Peronospora belbahrii</name>
    <dbReference type="NCBI Taxonomy" id="622444"/>
    <lineage>
        <taxon>Eukaryota</taxon>
        <taxon>Sar</taxon>
        <taxon>Stramenopiles</taxon>
        <taxon>Oomycota</taxon>
        <taxon>Peronosporomycetes</taxon>
        <taxon>Peronosporales</taxon>
        <taxon>Peronosporaceae</taxon>
        <taxon>Peronospora</taxon>
    </lineage>
</organism>
<evidence type="ECO:0000256" key="2">
    <source>
        <dbReference type="SAM" id="MobiDB-lite"/>
    </source>
</evidence>
<dbReference type="PROSITE" id="PS50082">
    <property type="entry name" value="WD_REPEATS_2"/>
    <property type="match status" value="1"/>
</dbReference>